<dbReference type="OrthoDB" id="2339720at2"/>
<evidence type="ECO:0008006" key="3">
    <source>
        <dbReference type="Google" id="ProtNLM"/>
    </source>
</evidence>
<comment type="caution">
    <text evidence="1">The sequence shown here is derived from an EMBL/GenBank/DDBJ whole genome shotgun (WGS) entry which is preliminary data.</text>
</comment>
<organism evidence="1 2">
    <name type="scientific">Faecalicatena orotica</name>
    <dbReference type="NCBI Taxonomy" id="1544"/>
    <lineage>
        <taxon>Bacteria</taxon>
        <taxon>Bacillati</taxon>
        <taxon>Bacillota</taxon>
        <taxon>Clostridia</taxon>
        <taxon>Lachnospirales</taxon>
        <taxon>Lachnospiraceae</taxon>
        <taxon>Faecalicatena</taxon>
    </lineage>
</organism>
<dbReference type="Proteomes" id="UP000245845">
    <property type="component" value="Unassembled WGS sequence"/>
</dbReference>
<dbReference type="AlphaFoldDB" id="A0A2Y9BCI4"/>
<proteinExistence type="predicted"/>
<dbReference type="EMBL" id="QGDL01000005">
    <property type="protein sequence ID" value="PWJ29905.1"/>
    <property type="molecule type" value="Genomic_DNA"/>
</dbReference>
<dbReference type="RefSeq" id="WP_109731034.1">
    <property type="nucleotide sequence ID" value="NZ_BAAACK010000018.1"/>
</dbReference>
<keyword evidence="2" id="KW-1185">Reference proteome</keyword>
<accession>A0A2Y9BCI4</accession>
<evidence type="ECO:0000313" key="2">
    <source>
        <dbReference type="Proteomes" id="UP000245845"/>
    </source>
</evidence>
<protein>
    <recommendedName>
        <fullName evidence="3">Neutral/alkaline non-lysosomal ceramidase N-terminal domain-containing protein</fullName>
    </recommendedName>
</protein>
<name>A0A2Y9BCI4_9FIRM</name>
<sequence>MRVGAGKARIILKEEFMEPEEFGSIHLPLHARALFIESVNCVLIVSLELTSLPDTEANEMKREIAGYTGLGEEQIWICTTHTFSAPHLGIVRDGKKEDRVSVEYGYLEAVKTAVSEAVRMAADSLEDAGLQIGTGYCDINTGRDVELPDGWWIGKGDGLTDHEVTVLRFLGRHGRTIAILYHYAVQSSVLDGMRLSSGMKVVSPDITGIAGNTIEKYYEEDGAYALFLVGAAGDQAPVEKAVAETYKNGNKVITDAGEQAISVCEKLGRKLGRTVIEISQHTQCVRGNGKISLGKISFRVRGKKMEANVKHLYPARDYVYVPDQEREVCVEALCLGNLAVIGVKPELNCITAIGIKERSPFPYTIIATMVNGSAKYMADKKSYERCTYEAMNSPFYAGAAEILAEKATLLLEQMQAENSFLNHTGDKK</sequence>
<reference evidence="1 2" key="1">
    <citation type="submission" date="2018-05" db="EMBL/GenBank/DDBJ databases">
        <title>The Hungate 1000. A catalogue of reference genomes from the rumen microbiome.</title>
        <authorList>
            <person name="Kelly W."/>
        </authorList>
    </citation>
    <scope>NUCLEOTIDE SEQUENCE [LARGE SCALE GENOMIC DNA]</scope>
    <source>
        <strain evidence="1 2">NLAE-zl-C242</strain>
    </source>
</reference>
<evidence type="ECO:0000313" key="1">
    <source>
        <dbReference type="EMBL" id="PWJ29905.1"/>
    </source>
</evidence>
<gene>
    <name evidence="1" type="ORF">A8806_105208</name>
</gene>